<dbReference type="InParanoid" id="E4ZQD0"/>
<reference evidence="2" key="1">
    <citation type="journal article" date="2011" name="Nat. Commun.">
        <title>Effector diversification within compartments of the Leptosphaeria maculans genome affected by Repeat-Induced Point mutations.</title>
        <authorList>
            <person name="Rouxel T."/>
            <person name="Grandaubert J."/>
            <person name="Hane J.K."/>
            <person name="Hoede C."/>
            <person name="van de Wouw A.P."/>
            <person name="Couloux A."/>
            <person name="Dominguez V."/>
            <person name="Anthouard V."/>
            <person name="Bally P."/>
            <person name="Bourras S."/>
            <person name="Cozijnsen A.J."/>
            <person name="Ciuffetti L.M."/>
            <person name="Degrave A."/>
            <person name="Dilmaghani A."/>
            <person name="Duret L."/>
            <person name="Fudal I."/>
            <person name="Goodwin S.B."/>
            <person name="Gout L."/>
            <person name="Glaser N."/>
            <person name="Linglin J."/>
            <person name="Kema G.H.J."/>
            <person name="Lapalu N."/>
            <person name="Lawrence C.B."/>
            <person name="May K."/>
            <person name="Meyer M."/>
            <person name="Ollivier B."/>
            <person name="Poulain J."/>
            <person name="Schoch C.L."/>
            <person name="Simon A."/>
            <person name="Spatafora J.W."/>
            <person name="Stachowiak A."/>
            <person name="Turgeon B.G."/>
            <person name="Tyler B.M."/>
            <person name="Vincent D."/>
            <person name="Weissenbach J."/>
            <person name="Amselem J."/>
            <person name="Quesneville H."/>
            <person name="Oliver R.P."/>
            <person name="Wincker P."/>
            <person name="Balesdent M.-H."/>
            <person name="Howlett B.J."/>
        </authorList>
    </citation>
    <scope>NUCLEOTIDE SEQUENCE [LARGE SCALE GENOMIC DNA]</scope>
    <source>
        <strain evidence="2">JN3 / isolate v23.1.3 / race Av1-4-5-6-7-8</strain>
    </source>
</reference>
<evidence type="ECO:0000313" key="2">
    <source>
        <dbReference type="Proteomes" id="UP000002668"/>
    </source>
</evidence>
<protein>
    <submittedName>
        <fullName evidence="1">Predicted protein</fullName>
    </submittedName>
</protein>
<organism evidence="2">
    <name type="scientific">Leptosphaeria maculans (strain JN3 / isolate v23.1.3 / race Av1-4-5-6-7-8)</name>
    <name type="common">Blackleg fungus</name>
    <name type="synonym">Phoma lingam</name>
    <dbReference type="NCBI Taxonomy" id="985895"/>
    <lineage>
        <taxon>Eukaryota</taxon>
        <taxon>Fungi</taxon>
        <taxon>Dikarya</taxon>
        <taxon>Ascomycota</taxon>
        <taxon>Pezizomycotina</taxon>
        <taxon>Dothideomycetes</taxon>
        <taxon>Pleosporomycetidae</taxon>
        <taxon>Pleosporales</taxon>
        <taxon>Pleosporineae</taxon>
        <taxon>Leptosphaeriaceae</taxon>
        <taxon>Plenodomus</taxon>
        <taxon>Plenodomus lingam/Leptosphaeria maculans species complex</taxon>
    </lineage>
</organism>
<gene>
    <name evidence="1" type="ORF">LEMA_uP032790.1</name>
</gene>
<proteinExistence type="predicted"/>
<evidence type="ECO:0000313" key="1">
    <source>
        <dbReference type="EMBL" id="CBX93605.1"/>
    </source>
</evidence>
<dbReference type="Proteomes" id="UP000002668">
    <property type="component" value="Genome"/>
</dbReference>
<accession>E4ZQD0</accession>
<sequence length="88" mass="9883">MNETLNTTVQVVHQSDIASLGQRNQRKDSELNAPCCSRPTVIQANIHMPHSSFAFDLRLKRSQQYQAASALGWALWRSCISTNMITAH</sequence>
<dbReference type="EMBL" id="FP929116">
    <property type="protein sequence ID" value="CBX93605.1"/>
    <property type="molecule type" value="Genomic_DNA"/>
</dbReference>
<dbReference type="AlphaFoldDB" id="E4ZQD0"/>
<name>E4ZQD0_LEPMJ</name>
<keyword evidence="2" id="KW-1185">Reference proteome</keyword>
<dbReference type="VEuPathDB" id="FungiDB:LEMA_uP032790.1"/>
<dbReference type="HOGENOM" id="CLU_2469501_0_0_1"/>